<dbReference type="AlphaFoldDB" id="A0A348WJ69"/>
<dbReference type="Proteomes" id="UP000264719">
    <property type="component" value="Unassembled WGS sequence"/>
</dbReference>
<evidence type="ECO:0000313" key="2">
    <source>
        <dbReference type="Proteomes" id="UP000264719"/>
    </source>
</evidence>
<sequence length="25" mass="2812">MAKLGSADVASLIRRDIIKGIYRQH</sequence>
<dbReference type="EMBL" id="DMVW01000217">
    <property type="protein sequence ID" value="HAR54581.1"/>
    <property type="molecule type" value="Genomic_DNA"/>
</dbReference>
<protein>
    <submittedName>
        <fullName evidence="1">Regulator</fullName>
    </submittedName>
</protein>
<name>A0A348WJ69_9RHOB</name>
<proteinExistence type="predicted"/>
<reference evidence="1 2" key="1">
    <citation type="journal article" date="2018" name="Nat. Biotechnol.">
        <title>A standardized bacterial taxonomy based on genome phylogeny substantially revises the tree of life.</title>
        <authorList>
            <person name="Parks D.H."/>
            <person name="Chuvochina M."/>
            <person name="Waite D.W."/>
            <person name="Rinke C."/>
            <person name="Skarshewski A."/>
            <person name="Chaumeil P.A."/>
            <person name="Hugenholtz P."/>
        </authorList>
    </citation>
    <scope>NUCLEOTIDE SEQUENCE [LARGE SCALE GENOMIC DNA]</scope>
    <source>
        <strain evidence="1">UBA9169</strain>
    </source>
</reference>
<feature type="non-terminal residue" evidence="1">
    <location>
        <position position="25"/>
    </location>
</feature>
<comment type="caution">
    <text evidence="1">The sequence shown here is derived from an EMBL/GenBank/DDBJ whole genome shotgun (WGS) entry which is preliminary data.</text>
</comment>
<evidence type="ECO:0000313" key="1">
    <source>
        <dbReference type="EMBL" id="HAR54581.1"/>
    </source>
</evidence>
<organism evidence="1 2">
    <name type="scientific">Roseovarius nubinhibens</name>
    <dbReference type="NCBI Taxonomy" id="314263"/>
    <lineage>
        <taxon>Bacteria</taxon>
        <taxon>Pseudomonadati</taxon>
        <taxon>Pseudomonadota</taxon>
        <taxon>Alphaproteobacteria</taxon>
        <taxon>Rhodobacterales</taxon>
        <taxon>Roseobacteraceae</taxon>
        <taxon>Roseovarius</taxon>
    </lineage>
</organism>
<gene>
    <name evidence="1" type="ORF">DCS45_22305</name>
</gene>
<accession>A0A348WJ69</accession>